<dbReference type="Proteomes" id="UP001060085">
    <property type="component" value="Linkage Group LG04"/>
</dbReference>
<comment type="caution">
    <text evidence="1">The sequence shown here is derived from an EMBL/GenBank/DDBJ whole genome shotgun (WGS) entry which is preliminary data.</text>
</comment>
<evidence type="ECO:0000313" key="2">
    <source>
        <dbReference type="Proteomes" id="UP001060085"/>
    </source>
</evidence>
<reference evidence="2" key="1">
    <citation type="journal article" date="2023" name="Nat. Plants">
        <title>Single-cell RNA sequencing provides a high-resolution roadmap for understanding the multicellular compartmentation of specialized metabolism.</title>
        <authorList>
            <person name="Sun S."/>
            <person name="Shen X."/>
            <person name="Li Y."/>
            <person name="Li Y."/>
            <person name="Wang S."/>
            <person name="Li R."/>
            <person name="Zhang H."/>
            <person name="Shen G."/>
            <person name="Guo B."/>
            <person name="Wei J."/>
            <person name="Xu J."/>
            <person name="St-Pierre B."/>
            <person name="Chen S."/>
            <person name="Sun C."/>
        </authorList>
    </citation>
    <scope>NUCLEOTIDE SEQUENCE [LARGE SCALE GENOMIC DNA]</scope>
</reference>
<keyword evidence="2" id="KW-1185">Reference proteome</keyword>
<accession>A0ACC0B238</accession>
<organism evidence="1 2">
    <name type="scientific">Catharanthus roseus</name>
    <name type="common">Madagascar periwinkle</name>
    <name type="synonym">Vinca rosea</name>
    <dbReference type="NCBI Taxonomy" id="4058"/>
    <lineage>
        <taxon>Eukaryota</taxon>
        <taxon>Viridiplantae</taxon>
        <taxon>Streptophyta</taxon>
        <taxon>Embryophyta</taxon>
        <taxon>Tracheophyta</taxon>
        <taxon>Spermatophyta</taxon>
        <taxon>Magnoliopsida</taxon>
        <taxon>eudicotyledons</taxon>
        <taxon>Gunneridae</taxon>
        <taxon>Pentapetalae</taxon>
        <taxon>asterids</taxon>
        <taxon>lamiids</taxon>
        <taxon>Gentianales</taxon>
        <taxon>Apocynaceae</taxon>
        <taxon>Rauvolfioideae</taxon>
        <taxon>Vinceae</taxon>
        <taxon>Catharanthinae</taxon>
        <taxon>Catharanthus</taxon>
    </lineage>
</organism>
<proteinExistence type="predicted"/>
<protein>
    <submittedName>
        <fullName evidence="1">Uncharacterized protein</fullName>
    </submittedName>
</protein>
<gene>
    <name evidence="1" type="ORF">M9H77_16561</name>
</gene>
<name>A0ACC0B238_CATRO</name>
<sequence length="102" mass="11249">MASAAPTRRTGGGLFEGLYRVIMRRNSVYVTFVIAGAFLGERAVDYGVRKLWEQNNIGKRMGVAVISESGVEEEEEKWVVRKEELGVDCASKGSAIDKEKHG</sequence>
<dbReference type="EMBL" id="CM044704">
    <property type="protein sequence ID" value="KAI5666708.1"/>
    <property type="molecule type" value="Genomic_DNA"/>
</dbReference>
<evidence type="ECO:0000313" key="1">
    <source>
        <dbReference type="EMBL" id="KAI5666708.1"/>
    </source>
</evidence>